<evidence type="ECO:0000313" key="2">
    <source>
        <dbReference type="EMBL" id="PXY22839.1"/>
    </source>
</evidence>
<feature type="region of interest" description="Disordered" evidence="1">
    <location>
        <begin position="187"/>
        <end position="441"/>
    </location>
</feature>
<feature type="compositionally biased region" description="Low complexity" evidence="1">
    <location>
        <begin position="310"/>
        <end position="339"/>
    </location>
</feature>
<accession>A0A2V4AR27</accession>
<gene>
    <name evidence="2" type="ORF">BAY60_23960</name>
</gene>
<feature type="compositionally biased region" description="Low complexity" evidence="1">
    <location>
        <begin position="363"/>
        <end position="372"/>
    </location>
</feature>
<comment type="caution">
    <text evidence="2">The sequence shown here is derived from an EMBL/GenBank/DDBJ whole genome shotgun (WGS) entry which is preliminary data.</text>
</comment>
<organism evidence="2 3">
    <name type="scientific">Prauserella muralis</name>
    <dbReference type="NCBI Taxonomy" id="588067"/>
    <lineage>
        <taxon>Bacteria</taxon>
        <taxon>Bacillati</taxon>
        <taxon>Actinomycetota</taxon>
        <taxon>Actinomycetes</taxon>
        <taxon>Pseudonocardiales</taxon>
        <taxon>Pseudonocardiaceae</taxon>
        <taxon>Prauserella</taxon>
    </lineage>
</organism>
<proteinExistence type="predicted"/>
<name>A0A2V4AR27_9PSEU</name>
<dbReference type="OrthoDB" id="3622826at2"/>
<feature type="compositionally biased region" description="Low complexity" evidence="1">
    <location>
        <begin position="145"/>
        <end position="155"/>
    </location>
</feature>
<dbReference type="RefSeq" id="WP_112283448.1">
    <property type="nucleotide sequence ID" value="NZ_MASW01000005.1"/>
</dbReference>
<evidence type="ECO:0000256" key="1">
    <source>
        <dbReference type="SAM" id="MobiDB-lite"/>
    </source>
</evidence>
<feature type="compositionally biased region" description="Low complexity" evidence="1">
    <location>
        <begin position="219"/>
        <end position="242"/>
    </location>
</feature>
<feature type="compositionally biased region" description="Low complexity" evidence="1">
    <location>
        <begin position="266"/>
        <end position="278"/>
    </location>
</feature>
<sequence>MDDSDYARLPAMVQYAVGDVEAHQHLPRVERASRMWRDVAEELSTLADSLRRELDCLRATWHDATGAELVRQATRCHAAVEEVLSRILRHRPWLALDDLARQLLLTRARLTGTAEQTGAQARSDAAEQLRELDRYFLAAAEAVSGAAGEPGPSAGTRAVPPGSAGEACCAEPAGALPTLAGSAGPGGLPSVPLGPGSGSPLPPGSLAMPGLVAVPPGFPGARPRPNRSPAAAGSPPGPVGAAFDPSTLVGGRLGPGGPGPGGLGPGSAPAGSPPGAAATPEVPPRIEQAARPVPLSAPQSAPDAPPAPAGPGTSSPGSAAATGSGRMVPPMMMLPMAPAGGRATGGRSGPARSLEDTERPAKKPVAAPGVPARLRGRSALGDPAASGVRPIVTSGARPSSPPPAEQQALDREVWQVENRGGTSPLQPQPVEAPPRVRRRRP</sequence>
<feature type="compositionally biased region" description="Gly residues" evidence="1">
    <location>
        <begin position="251"/>
        <end position="265"/>
    </location>
</feature>
<reference evidence="2 3" key="1">
    <citation type="submission" date="2016-07" db="EMBL/GenBank/DDBJ databases">
        <title>Draft genome sequence of Prauserella muralis DSM 45305, isolated from a mould-covered wall in an indoor environment.</title>
        <authorList>
            <person name="Ruckert C."/>
            <person name="Albersmeier A."/>
            <person name="Jiang C.-L."/>
            <person name="Jiang Y."/>
            <person name="Kalinowski J."/>
            <person name="Schneider O."/>
            <person name="Winkler A."/>
            <person name="Zotchev S.B."/>
        </authorList>
    </citation>
    <scope>NUCLEOTIDE SEQUENCE [LARGE SCALE GENOMIC DNA]</scope>
    <source>
        <strain evidence="2 3">DSM 45305</strain>
    </source>
</reference>
<keyword evidence="3" id="KW-1185">Reference proteome</keyword>
<dbReference type="Proteomes" id="UP000249915">
    <property type="component" value="Unassembled WGS sequence"/>
</dbReference>
<protein>
    <submittedName>
        <fullName evidence="2">Uncharacterized protein</fullName>
    </submittedName>
</protein>
<feature type="region of interest" description="Disordered" evidence="1">
    <location>
        <begin position="145"/>
        <end position="166"/>
    </location>
</feature>
<evidence type="ECO:0000313" key="3">
    <source>
        <dbReference type="Proteomes" id="UP000249915"/>
    </source>
</evidence>
<dbReference type="AlphaFoldDB" id="A0A2V4AR27"/>
<dbReference type="EMBL" id="MASW01000005">
    <property type="protein sequence ID" value="PXY22839.1"/>
    <property type="molecule type" value="Genomic_DNA"/>
</dbReference>